<dbReference type="InterPro" id="IPR010982">
    <property type="entry name" value="Lambda_DNA-bd_dom_sf"/>
</dbReference>
<keyword evidence="2" id="KW-0238">DNA-binding</keyword>
<evidence type="ECO:0000313" key="5">
    <source>
        <dbReference type="EMBL" id="CDC03578.1"/>
    </source>
</evidence>
<dbReference type="SMART" id="SM00354">
    <property type="entry name" value="HTH_LACI"/>
    <property type="match status" value="1"/>
</dbReference>
<organism evidence="5 6">
    <name type="scientific">[Clostridium] leptum CAG:27</name>
    <dbReference type="NCBI Taxonomy" id="1263068"/>
    <lineage>
        <taxon>Bacteria</taxon>
        <taxon>Bacillati</taxon>
        <taxon>Bacillota</taxon>
        <taxon>Clostridia</taxon>
        <taxon>Eubacteriales</taxon>
        <taxon>Oscillospiraceae</taxon>
        <taxon>Oscillospiraceae incertae sedis</taxon>
    </lineage>
</organism>
<name>R6MUZ9_9FIRM</name>
<keyword evidence="1" id="KW-0805">Transcription regulation</keyword>
<dbReference type="GO" id="GO:0003700">
    <property type="term" value="F:DNA-binding transcription factor activity"/>
    <property type="evidence" value="ECO:0007669"/>
    <property type="project" value="TreeGrafter"/>
</dbReference>
<gene>
    <name evidence="5" type="ORF">BN578_01580</name>
</gene>
<dbReference type="SUPFAM" id="SSF53822">
    <property type="entry name" value="Periplasmic binding protein-like I"/>
    <property type="match status" value="1"/>
</dbReference>
<dbReference type="PANTHER" id="PTHR30146">
    <property type="entry name" value="LACI-RELATED TRANSCRIPTIONAL REPRESSOR"/>
    <property type="match status" value="1"/>
</dbReference>
<evidence type="ECO:0000256" key="2">
    <source>
        <dbReference type="ARBA" id="ARBA00023125"/>
    </source>
</evidence>
<keyword evidence="3" id="KW-0804">Transcription</keyword>
<evidence type="ECO:0000313" key="6">
    <source>
        <dbReference type="Proteomes" id="UP000018168"/>
    </source>
</evidence>
<dbReference type="InterPro" id="IPR001761">
    <property type="entry name" value="Peripla_BP/Lac1_sug-bd_dom"/>
</dbReference>
<dbReference type="InterPro" id="IPR000843">
    <property type="entry name" value="HTH_LacI"/>
</dbReference>
<dbReference type="GO" id="GO:0000976">
    <property type="term" value="F:transcription cis-regulatory region binding"/>
    <property type="evidence" value="ECO:0007669"/>
    <property type="project" value="TreeGrafter"/>
</dbReference>
<dbReference type="Gene3D" id="1.10.260.40">
    <property type="entry name" value="lambda repressor-like DNA-binding domains"/>
    <property type="match status" value="1"/>
</dbReference>
<dbReference type="Gene3D" id="3.40.50.2300">
    <property type="match status" value="2"/>
</dbReference>
<proteinExistence type="predicted"/>
<dbReference type="EMBL" id="CBEP010000009">
    <property type="protein sequence ID" value="CDC03578.1"/>
    <property type="molecule type" value="Genomic_DNA"/>
</dbReference>
<comment type="caution">
    <text evidence="5">The sequence shown here is derived from an EMBL/GenBank/DDBJ whole genome shotgun (WGS) entry which is preliminary data.</text>
</comment>
<protein>
    <submittedName>
        <fullName evidence="5">Sugar-binding domain protein</fullName>
    </submittedName>
</protein>
<accession>R6MUZ9</accession>
<evidence type="ECO:0000256" key="1">
    <source>
        <dbReference type="ARBA" id="ARBA00023015"/>
    </source>
</evidence>
<dbReference type="Pfam" id="PF00532">
    <property type="entry name" value="Peripla_BP_1"/>
    <property type="match status" value="1"/>
</dbReference>
<dbReference type="SUPFAM" id="SSF47413">
    <property type="entry name" value="lambda repressor-like DNA-binding domains"/>
    <property type="match status" value="1"/>
</dbReference>
<dbReference type="AlphaFoldDB" id="R6MUZ9"/>
<evidence type="ECO:0000256" key="3">
    <source>
        <dbReference type="ARBA" id="ARBA00023163"/>
    </source>
</evidence>
<reference evidence="5" key="1">
    <citation type="submission" date="2012-11" db="EMBL/GenBank/DDBJ databases">
        <title>Dependencies among metagenomic species, viruses, plasmids and units of genetic variation.</title>
        <authorList>
            <person name="Nielsen H.B."/>
            <person name="Almeida M."/>
            <person name="Juncker A.S."/>
            <person name="Rasmussen S."/>
            <person name="Li J."/>
            <person name="Sunagawa S."/>
            <person name="Plichta D."/>
            <person name="Gautier L."/>
            <person name="Le Chatelier E."/>
            <person name="Peletier E."/>
            <person name="Bonde I."/>
            <person name="Nielsen T."/>
            <person name="Manichanh C."/>
            <person name="Arumugam M."/>
            <person name="Batto J."/>
            <person name="Santos M.B.Q.D."/>
            <person name="Blom N."/>
            <person name="Borruel N."/>
            <person name="Burgdorf K.S."/>
            <person name="Boumezbeur F."/>
            <person name="Casellas F."/>
            <person name="Dore J."/>
            <person name="Guarner F."/>
            <person name="Hansen T."/>
            <person name="Hildebrand F."/>
            <person name="Kaas R.S."/>
            <person name="Kennedy S."/>
            <person name="Kristiansen K."/>
            <person name="Kultima J.R."/>
            <person name="Leonard P."/>
            <person name="Levenez F."/>
            <person name="Lund O."/>
            <person name="Moumen B."/>
            <person name="Le Paslier D."/>
            <person name="Pons N."/>
            <person name="Pedersen O."/>
            <person name="Prifti E."/>
            <person name="Qin J."/>
            <person name="Raes J."/>
            <person name="Tap J."/>
            <person name="Tims S."/>
            <person name="Ussery D.W."/>
            <person name="Yamada T."/>
            <person name="MetaHit consortium"/>
            <person name="Renault P."/>
            <person name="Sicheritz-Ponten T."/>
            <person name="Bork P."/>
            <person name="Wang J."/>
            <person name="Brunak S."/>
            <person name="Ehrlich S.D."/>
        </authorList>
    </citation>
    <scope>NUCLEOTIDE SEQUENCE [LARGE SCALE GENOMIC DNA]</scope>
</reference>
<sequence>MLYFIFVRQATHKKVLIFYGFCVILKSNRFGKRGITVRLTISDIAKKTGYAKSTVSAALNNKPGVKPKTREEIQRIAAEMNYIPNEFARNLSMQTTNTIGIIVRDITNPFYAKICRAIENTASEHAYTTLILNTDGIREKELNAIRVMSGQMVSGVIIDISGKDTDLLMELNKFGLPFVVFGTTAGELAADSVEADDYNGAYQAAEYLYSCGHRKIGFVHGGMESVYSQRRLRGIRKALEHNGIELEEKYIFYKAKTIQEGYLMGKKLVNFEDLPTAIIAYNDLVAVGMIRALEENGRQVPDDISIIGFDDIELMTFPLTTVQIPEYEMGEKAAELLFDKIMGKASGRPREILLDTELVVRKSVKRLL</sequence>
<dbReference type="PROSITE" id="PS50932">
    <property type="entry name" value="HTH_LACI_2"/>
    <property type="match status" value="1"/>
</dbReference>
<dbReference type="PANTHER" id="PTHR30146:SF109">
    <property type="entry name" value="HTH-TYPE TRANSCRIPTIONAL REGULATOR GALS"/>
    <property type="match status" value="1"/>
</dbReference>
<dbReference type="CDD" id="cd01392">
    <property type="entry name" value="HTH_LacI"/>
    <property type="match status" value="1"/>
</dbReference>
<evidence type="ECO:0000259" key="4">
    <source>
        <dbReference type="PROSITE" id="PS50932"/>
    </source>
</evidence>
<feature type="domain" description="HTH lacI-type" evidence="4">
    <location>
        <begin position="39"/>
        <end position="93"/>
    </location>
</feature>
<dbReference type="Pfam" id="PF00356">
    <property type="entry name" value="LacI"/>
    <property type="match status" value="1"/>
</dbReference>
<dbReference type="InterPro" id="IPR028082">
    <property type="entry name" value="Peripla_BP_I"/>
</dbReference>
<dbReference type="Proteomes" id="UP000018168">
    <property type="component" value="Unassembled WGS sequence"/>
</dbReference>
<dbReference type="CDD" id="cd06267">
    <property type="entry name" value="PBP1_LacI_sugar_binding-like"/>
    <property type="match status" value="1"/>
</dbReference>